<evidence type="ECO:0000313" key="3">
    <source>
        <dbReference type="EMBL" id="SQA97529.1"/>
    </source>
</evidence>
<evidence type="ECO:0000313" key="2">
    <source>
        <dbReference type="EMBL" id="ATF94207.1"/>
    </source>
</evidence>
<name>A0A291E2D8_9ENTR</name>
<reference evidence="2 4" key="1">
    <citation type="submission" date="2017-09" db="EMBL/GenBank/DDBJ databases">
        <title>FDA dAtabase for Regulatory Grade micrObial Sequences (FDA-ARGOS): Supporting development and validation of Infectious Disease Dx tests.</title>
        <authorList>
            <person name="Minogue T."/>
            <person name="Wolcott M."/>
            <person name="Wasieloski L."/>
            <person name="Aguilar W."/>
            <person name="Moore D."/>
            <person name="Tallon L."/>
            <person name="Sadzewicz L."/>
            <person name="Ott S."/>
            <person name="Zhao X."/>
            <person name="Nagaraj S."/>
            <person name="Vavikolanu K."/>
            <person name="Aluvathingal J."/>
            <person name="Nadendla S."/>
            <person name="Sichtig H."/>
        </authorList>
    </citation>
    <scope>NUCLEOTIDE SEQUENCE [LARGE SCALE GENOMIC DNA]</scope>
    <source>
        <strain evidence="2 4">FDAARGOS_392</strain>
    </source>
</reference>
<dbReference type="AlphaFoldDB" id="A0A291E2D8"/>
<dbReference type="InterPro" id="IPR019638">
    <property type="entry name" value="DUF2502"/>
</dbReference>
<dbReference type="Pfam" id="PF10697">
    <property type="entry name" value="DUF2502"/>
    <property type="match status" value="1"/>
</dbReference>
<dbReference type="EMBL" id="UAVU01000003">
    <property type="protein sequence ID" value="SQA97529.1"/>
    <property type="molecule type" value="Genomic_DNA"/>
</dbReference>
<gene>
    <name evidence="2" type="ORF">CO704_19950</name>
    <name evidence="3" type="ORF">NCTC12120_01362</name>
</gene>
<keyword evidence="1" id="KW-0732">Signal</keyword>
<evidence type="ECO:0000256" key="1">
    <source>
        <dbReference type="SAM" id="SignalP"/>
    </source>
</evidence>
<feature type="chain" id="PRO_5044065100" evidence="1">
    <location>
        <begin position="22"/>
        <end position="86"/>
    </location>
</feature>
<feature type="signal peptide" evidence="1">
    <location>
        <begin position="1"/>
        <end position="21"/>
    </location>
</feature>
<dbReference type="EMBL" id="CP023525">
    <property type="protein sequence ID" value="ATF94207.1"/>
    <property type="molecule type" value="Genomic_DNA"/>
</dbReference>
<dbReference type="STRING" id="158822.LH23_08645"/>
<organism evidence="2 4">
    <name type="scientific">Cedecea neteri</name>
    <dbReference type="NCBI Taxonomy" id="158822"/>
    <lineage>
        <taxon>Bacteria</taxon>
        <taxon>Pseudomonadati</taxon>
        <taxon>Pseudomonadota</taxon>
        <taxon>Gammaproteobacteria</taxon>
        <taxon>Enterobacterales</taxon>
        <taxon>Enterobacteriaceae</taxon>
        <taxon>Cedecea</taxon>
    </lineage>
</organism>
<dbReference type="Proteomes" id="UP000251197">
    <property type="component" value="Unassembled WGS sequence"/>
</dbReference>
<dbReference type="Proteomes" id="UP000217979">
    <property type="component" value="Chromosome"/>
</dbReference>
<proteinExistence type="predicted"/>
<reference evidence="3 5" key="2">
    <citation type="submission" date="2018-06" db="EMBL/GenBank/DDBJ databases">
        <authorList>
            <consortium name="Pathogen Informatics"/>
            <person name="Doyle S."/>
        </authorList>
    </citation>
    <scope>NUCLEOTIDE SEQUENCE [LARGE SCALE GENOMIC DNA]</scope>
    <source>
        <strain evidence="3 5">NCTC12120</strain>
    </source>
</reference>
<sequence length="86" mass="10603">MLKSIFLALSLLVVTPLAVQAGEITLVPAVTLHFGDRDDHGRYWDGRYWRDHDWWGRHYEWREHRWQRHAQFDGPPRYHHDNRWDR</sequence>
<protein>
    <submittedName>
        <fullName evidence="2">DUF2502 domain-containing protein</fullName>
    </submittedName>
    <submittedName>
        <fullName evidence="3">Protein of uncharacterized function (DUF2502)</fullName>
    </submittedName>
</protein>
<accession>A0A291E2D8</accession>
<evidence type="ECO:0000313" key="4">
    <source>
        <dbReference type="Proteomes" id="UP000217979"/>
    </source>
</evidence>
<evidence type="ECO:0000313" key="5">
    <source>
        <dbReference type="Proteomes" id="UP000251197"/>
    </source>
</evidence>
<dbReference type="RefSeq" id="WP_061273520.1">
    <property type="nucleotide sequence ID" value="NZ_CP023525.1"/>
</dbReference>